<feature type="domain" description="Peptidoglycan binding-like" evidence="2">
    <location>
        <begin position="50"/>
        <end position="100"/>
    </location>
</feature>
<keyword evidence="5" id="KW-1185">Reference proteome</keyword>
<feature type="region of interest" description="Disordered" evidence="1">
    <location>
        <begin position="110"/>
        <end position="131"/>
    </location>
</feature>
<dbReference type="SUPFAM" id="SSF47090">
    <property type="entry name" value="PGBD-like"/>
    <property type="match status" value="2"/>
</dbReference>
<comment type="caution">
    <text evidence="4">The sequence shown here is derived from an EMBL/GenBank/DDBJ whole genome shotgun (WGS) entry which is preliminary data.</text>
</comment>
<dbReference type="InterPro" id="IPR046519">
    <property type="entry name" value="X-Tfes_XVIPCD"/>
</dbReference>
<dbReference type="EMBL" id="JAMZEK010000001">
    <property type="protein sequence ID" value="MCP1373032.1"/>
    <property type="molecule type" value="Genomic_DNA"/>
</dbReference>
<feature type="compositionally biased region" description="Pro residues" evidence="1">
    <location>
        <begin position="227"/>
        <end position="236"/>
    </location>
</feature>
<evidence type="ECO:0000259" key="2">
    <source>
        <dbReference type="Pfam" id="PF01471"/>
    </source>
</evidence>
<accession>A0ABT1F6M3</accession>
<dbReference type="Proteomes" id="UP001204615">
    <property type="component" value="Unassembled WGS sequence"/>
</dbReference>
<evidence type="ECO:0000256" key="1">
    <source>
        <dbReference type="SAM" id="MobiDB-lite"/>
    </source>
</evidence>
<feature type="domain" description="Peptidoglycan binding-like" evidence="2">
    <location>
        <begin position="2"/>
        <end position="37"/>
    </location>
</feature>
<protein>
    <submittedName>
        <fullName evidence="4">Peptidoglycan-binding protein</fullName>
    </submittedName>
</protein>
<evidence type="ECO:0000313" key="5">
    <source>
        <dbReference type="Proteomes" id="UP001204615"/>
    </source>
</evidence>
<evidence type="ECO:0000259" key="3">
    <source>
        <dbReference type="Pfam" id="PF20410"/>
    </source>
</evidence>
<dbReference type="InterPro" id="IPR002477">
    <property type="entry name" value="Peptidoglycan-bd-like"/>
</dbReference>
<evidence type="ECO:0000313" key="4">
    <source>
        <dbReference type="EMBL" id="MCP1373032.1"/>
    </source>
</evidence>
<gene>
    <name evidence="4" type="ORF">NC595_03050</name>
</gene>
<organism evidence="4 5">
    <name type="scientific">Dyella lutea</name>
    <dbReference type="NCBI Taxonomy" id="2950441"/>
    <lineage>
        <taxon>Bacteria</taxon>
        <taxon>Pseudomonadati</taxon>
        <taxon>Pseudomonadota</taxon>
        <taxon>Gammaproteobacteria</taxon>
        <taxon>Lysobacterales</taxon>
        <taxon>Rhodanobacteraceae</taxon>
        <taxon>Dyella</taxon>
    </lineage>
</organism>
<dbReference type="InterPro" id="IPR036366">
    <property type="entry name" value="PGBDSf"/>
</dbReference>
<feature type="region of interest" description="Disordered" evidence="1">
    <location>
        <begin position="202"/>
        <end position="251"/>
    </location>
</feature>
<name>A0ABT1F6M3_9GAMM</name>
<dbReference type="Pfam" id="PF20410">
    <property type="entry name" value="X-Tfes_XVIPCD"/>
    <property type="match status" value="1"/>
</dbReference>
<sequence length="251" mass="27029">MTADGVFCANTLHAVQAFQRGHALDVDGKVGPSTDAAIDEALAAHRTTGLQSGLNRFGYTDSDGRPLQVDGDFGAQTRFAVEAFQRDHHLSIDGKVAPRTQGELDAALTHRAQSSAAPTNPPLSDPRNPDNPLYRQALAQVQKIDADMGRRSDEHGERLAAALVSVAKAHGLTRIDAVALSDDGSRTFVAQETTPVRRMADVSTAEAVRPPSSGAASTCDRCRWWRRPPPIRSPGRPPRRRARAGMHRPPP</sequence>
<dbReference type="InterPro" id="IPR036365">
    <property type="entry name" value="PGBD-like_sf"/>
</dbReference>
<feature type="domain" description="X-Tfes XVIPCD" evidence="3">
    <location>
        <begin position="125"/>
        <end position="214"/>
    </location>
</feature>
<dbReference type="Gene3D" id="1.10.101.10">
    <property type="entry name" value="PGBD-like superfamily/PGBD"/>
    <property type="match status" value="2"/>
</dbReference>
<feature type="compositionally biased region" description="Basic residues" evidence="1">
    <location>
        <begin position="237"/>
        <end position="251"/>
    </location>
</feature>
<reference evidence="4 5" key="1">
    <citation type="submission" date="2022-06" db="EMBL/GenBank/DDBJ databases">
        <title>Dyella sp. Sa strain:Sa Genome sequencing.</title>
        <authorList>
            <person name="Park S."/>
        </authorList>
    </citation>
    <scope>NUCLEOTIDE SEQUENCE [LARGE SCALE GENOMIC DNA]</scope>
    <source>
        <strain evidence="4 5">Sa</strain>
    </source>
</reference>
<proteinExistence type="predicted"/>
<dbReference type="Pfam" id="PF01471">
    <property type="entry name" value="PG_binding_1"/>
    <property type="match status" value="2"/>
</dbReference>